<reference evidence="1 2" key="1">
    <citation type="submission" date="2014-03" db="EMBL/GenBank/DDBJ databases">
        <title>Draft genome of the hookworm Oesophagostomum dentatum.</title>
        <authorList>
            <person name="Mitreva M."/>
        </authorList>
    </citation>
    <scope>NUCLEOTIDE SEQUENCE [LARGE SCALE GENOMIC DNA]</scope>
    <source>
        <strain evidence="1 2">OD-Hann</strain>
    </source>
</reference>
<sequence>MAPAGSQLFCEFVNGRYEEYANCHRYDQSAINILLANAYEYNITKYISRLGPEGALIIREADFHLTEQNFSCTPH</sequence>
<gene>
    <name evidence="1" type="ORF">OESDEN_06434</name>
</gene>
<dbReference type="EMBL" id="KN550670">
    <property type="protein sequence ID" value="KHJ93647.1"/>
    <property type="molecule type" value="Genomic_DNA"/>
</dbReference>
<dbReference type="Proteomes" id="UP000053660">
    <property type="component" value="Unassembled WGS sequence"/>
</dbReference>
<keyword evidence="2" id="KW-1185">Reference proteome</keyword>
<dbReference type="AlphaFoldDB" id="A0A0B1TCW8"/>
<dbReference type="PANTHER" id="PTHR31389">
    <property type="entry name" value="LD39211P"/>
    <property type="match status" value="1"/>
</dbReference>
<evidence type="ECO:0000313" key="1">
    <source>
        <dbReference type="EMBL" id="KHJ93647.1"/>
    </source>
</evidence>
<dbReference type="PANTHER" id="PTHR31389:SF4">
    <property type="entry name" value="LD39211P"/>
    <property type="match status" value="1"/>
</dbReference>
<name>A0A0B1TCW8_OESDE</name>
<dbReference type="OrthoDB" id="5787372at2759"/>
<proteinExistence type="predicted"/>
<protein>
    <submittedName>
        <fullName evidence="1">Uncharacterized protein</fullName>
    </submittedName>
</protein>
<accession>A0A0B1TCW8</accession>
<organism evidence="1 2">
    <name type="scientific">Oesophagostomum dentatum</name>
    <name type="common">Nodular worm</name>
    <dbReference type="NCBI Taxonomy" id="61180"/>
    <lineage>
        <taxon>Eukaryota</taxon>
        <taxon>Metazoa</taxon>
        <taxon>Ecdysozoa</taxon>
        <taxon>Nematoda</taxon>
        <taxon>Chromadorea</taxon>
        <taxon>Rhabditida</taxon>
        <taxon>Rhabditina</taxon>
        <taxon>Rhabditomorpha</taxon>
        <taxon>Strongyloidea</taxon>
        <taxon>Strongylidae</taxon>
        <taxon>Oesophagostomum</taxon>
    </lineage>
</organism>
<evidence type="ECO:0000313" key="2">
    <source>
        <dbReference type="Proteomes" id="UP000053660"/>
    </source>
</evidence>